<evidence type="ECO:0000313" key="2">
    <source>
        <dbReference type="EMBL" id="MCI90199.1"/>
    </source>
</evidence>
<feature type="non-terminal residue" evidence="2">
    <location>
        <position position="42"/>
    </location>
</feature>
<keyword evidence="3" id="KW-1185">Reference proteome</keyword>
<dbReference type="Proteomes" id="UP000265520">
    <property type="component" value="Unassembled WGS sequence"/>
</dbReference>
<evidence type="ECO:0000313" key="3">
    <source>
        <dbReference type="Proteomes" id="UP000265520"/>
    </source>
</evidence>
<reference evidence="2 3" key="1">
    <citation type="journal article" date="2018" name="Front. Plant Sci.">
        <title>Red Clover (Trifolium pratense) and Zigzag Clover (T. medium) - A Picture of Genomic Similarities and Differences.</title>
        <authorList>
            <person name="Dluhosova J."/>
            <person name="Istvanek J."/>
            <person name="Nedelnik J."/>
            <person name="Repkova J."/>
        </authorList>
    </citation>
    <scope>NUCLEOTIDE SEQUENCE [LARGE SCALE GENOMIC DNA]</scope>
    <source>
        <strain evidence="3">cv. 10/8</strain>
        <tissue evidence="2">Leaf</tissue>
    </source>
</reference>
<organism evidence="2 3">
    <name type="scientific">Trifolium medium</name>
    <dbReference type="NCBI Taxonomy" id="97028"/>
    <lineage>
        <taxon>Eukaryota</taxon>
        <taxon>Viridiplantae</taxon>
        <taxon>Streptophyta</taxon>
        <taxon>Embryophyta</taxon>
        <taxon>Tracheophyta</taxon>
        <taxon>Spermatophyta</taxon>
        <taxon>Magnoliopsida</taxon>
        <taxon>eudicotyledons</taxon>
        <taxon>Gunneridae</taxon>
        <taxon>Pentapetalae</taxon>
        <taxon>rosids</taxon>
        <taxon>fabids</taxon>
        <taxon>Fabales</taxon>
        <taxon>Fabaceae</taxon>
        <taxon>Papilionoideae</taxon>
        <taxon>50 kb inversion clade</taxon>
        <taxon>NPAAA clade</taxon>
        <taxon>Hologalegina</taxon>
        <taxon>IRL clade</taxon>
        <taxon>Trifolieae</taxon>
        <taxon>Trifolium</taxon>
    </lineage>
</organism>
<keyword evidence="1" id="KW-0732">Signal</keyword>
<accession>A0A392VRY8</accession>
<proteinExistence type="predicted"/>
<evidence type="ECO:0000256" key="1">
    <source>
        <dbReference type="SAM" id="SignalP"/>
    </source>
</evidence>
<dbReference type="AlphaFoldDB" id="A0A392VRY8"/>
<name>A0A392VRY8_9FABA</name>
<feature type="signal peptide" evidence="1">
    <location>
        <begin position="1"/>
        <end position="16"/>
    </location>
</feature>
<sequence length="42" mass="4685">MLQLVAMLVKVQVLNTTLMHVMEEGEEDEATYGSKQGSDEET</sequence>
<dbReference type="EMBL" id="LXQA011237815">
    <property type="protein sequence ID" value="MCI90199.1"/>
    <property type="molecule type" value="Genomic_DNA"/>
</dbReference>
<comment type="caution">
    <text evidence="2">The sequence shown here is derived from an EMBL/GenBank/DDBJ whole genome shotgun (WGS) entry which is preliminary data.</text>
</comment>
<feature type="chain" id="PRO_5017268081" evidence="1">
    <location>
        <begin position="17"/>
        <end position="42"/>
    </location>
</feature>
<protein>
    <submittedName>
        <fullName evidence="2">Uncharacterized protein</fullName>
    </submittedName>
</protein>